<dbReference type="Gene3D" id="2.130.10.10">
    <property type="entry name" value="YVTN repeat-like/Quinoprotein amine dehydrogenase"/>
    <property type="match status" value="1"/>
</dbReference>
<proteinExistence type="predicted"/>
<dbReference type="RefSeq" id="WP_188223327.1">
    <property type="nucleotide sequence ID" value="NZ_JACVXD010000003.1"/>
</dbReference>
<dbReference type="SUPFAM" id="SSF50998">
    <property type="entry name" value="Quinoprotein alcohol dehydrogenase-like"/>
    <property type="match status" value="1"/>
</dbReference>
<gene>
    <name evidence="1" type="ORF">ICJ85_08295</name>
</gene>
<organism evidence="1 2">
    <name type="scientific">Aestuariibaculum marinum</name>
    <dbReference type="NCBI Taxonomy" id="2683592"/>
    <lineage>
        <taxon>Bacteria</taxon>
        <taxon>Pseudomonadati</taxon>
        <taxon>Bacteroidota</taxon>
        <taxon>Flavobacteriia</taxon>
        <taxon>Flavobacteriales</taxon>
        <taxon>Flavobacteriaceae</taxon>
    </lineage>
</organism>
<name>A0A8J6U4G7_9FLAO</name>
<protein>
    <submittedName>
        <fullName evidence="1">Uncharacterized protein</fullName>
    </submittedName>
</protein>
<dbReference type="AlphaFoldDB" id="A0A8J6U4G7"/>
<sequence length="338" mass="39948">MYKEVLKLNGGVPEFYRDKIMGLKKKEKYLKLVEYDSQFNTVWDSFEDKINNFILKGNDVIYTVYNEKTISRKITDFSLNYVLEHPLIIFKKNCDDRYFYGNNKRLGFIKFDLLKGKVKTIYREKKIEGLIELIQDYIVRIYSGQLFVYNKTEFSLLWQKDFSKIAEYQEIDGSIETGEIREVYNYKDTIAVLTQLYVFKIDILTGGIISQQKLPWGFMALSIHKNRAYSCYGFHFIEINLDTLEVINFQRMEYEEHKNKPHFAIMNHPVYHEGLVFHAVRLEGGLHCVGAIDPNTGKRVWIHPIGVYDINSIAFHEDKMFVHDIDGTLHIYEKNKYA</sequence>
<dbReference type="InterPro" id="IPR011047">
    <property type="entry name" value="Quinoprotein_ADH-like_sf"/>
</dbReference>
<comment type="caution">
    <text evidence="1">The sequence shown here is derived from an EMBL/GenBank/DDBJ whole genome shotgun (WGS) entry which is preliminary data.</text>
</comment>
<dbReference type="EMBL" id="JACVXD010000003">
    <property type="protein sequence ID" value="MBD0824022.1"/>
    <property type="molecule type" value="Genomic_DNA"/>
</dbReference>
<reference evidence="1 2" key="1">
    <citation type="journal article" date="2018" name="J. Microbiol.">
        <title>Aestuariibaculum marinum sp. nov., a marine bacterium isolated from seawater in South Korea.</title>
        <authorList>
            <person name="Choi J."/>
            <person name="Lee D."/>
            <person name="Jang J.H."/>
            <person name="Cha S."/>
            <person name="Seo T."/>
        </authorList>
    </citation>
    <scope>NUCLEOTIDE SEQUENCE [LARGE SCALE GENOMIC DNA]</scope>
    <source>
        <strain evidence="1 2">IP7</strain>
    </source>
</reference>
<evidence type="ECO:0000313" key="1">
    <source>
        <dbReference type="EMBL" id="MBD0824022.1"/>
    </source>
</evidence>
<dbReference type="InterPro" id="IPR015943">
    <property type="entry name" value="WD40/YVTN_repeat-like_dom_sf"/>
</dbReference>
<accession>A0A8J6U4G7</accession>
<evidence type="ECO:0000313" key="2">
    <source>
        <dbReference type="Proteomes" id="UP000621516"/>
    </source>
</evidence>
<dbReference type="Proteomes" id="UP000621516">
    <property type="component" value="Unassembled WGS sequence"/>
</dbReference>
<keyword evidence="2" id="KW-1185">Reference proteome</keyword>